<protein>
    <submittedName>
        <fullName evidence="1">Uncharacterized protein</fullName>
    </submittedName>
</protein>
<comment type="caution">
    <text evidence="1">The sequence shown here is derived from an EMBL/GenBank/DDBJ whole genome shotgun (WGS) entry which is preliminary data.</text>
</comment>
<organism evidence="1 2">
    <name type="scientific">Bacillus cereus</name>
    <dbReference type="NCBI Taxonomy" id="1396"/>
    <lineage>
        <taxon>Bacteria</taxon>
        <taxon>Bacillati</taxon>
        <taxon>Bacillota</taxon>
        <taxon>Bacilli</taxon>
        <taxon>Bacillales</taxon>
        <taxon>Bacillaceae</taxon>
        <taxon>Bacillus</taxon>
        <taxon>Bacillus cereus group</taxon>
    </lineage>
</organism>
<accession>A0A2A8ZU75</accession>
<dbReference type="Proteomes" id="UP000220032">
    <property type="component" value="Unassembled WGS sequence"/>
</dbReference>
<name>A0A2A8ZU75_BACCE</name>
<evidence type="ECO:0000313" key="2">
    <source>
        <dbReference type="Proteomes" id="UP000220032"/>
    </source>
</evidence>
<gene>
    <name evidence="1" type="ORF">CN307_22720</name>
</gene>
<sequence length="303" mass="35298">MENIKLVLASEIYEEIEAEIDSTSRDSESLKRLLRNKFNFLMKNVLLRTEANYKKGNKNYVLHTERHVVKELLKASLEETSEIGRWFNLNLNLSSAEQTLELFNIVSDILKGALDEDKVDEVTVDEWIGTIKSSIDYNNAKSVIDVKNKLDKLRVAAKPLNHEIGLGDIYLSDEEGNRDYVLKNSKNILSDFDTLTLKEIAQQVYVESEYYEILQYLISKFEEQAHQKSYETILNVAEMKRDYESIFDIKGSSKISDFADFTSDYSQMYLKLYEYLLENPEICKKIESEAKTSELLEFFKYDK</sequence>
<dbReference type="RefSeq" id="WP_098343409.1">
    <property type="nucleotide sequence ID" value="NZ_NTRR01000039.1"/>
</dbReference>
<dbReference type="EMBL" id="NTRR01000039">
    <property type="protein sequence ID" value="PFE10886.1"/>
    <property type="molecule type" value="Genomic_DNA"/>
</dbReference>
<evidence type="ECO:0000313" key="1">
    <source>
        <dbReference type="EMBL" id="PFE10886.1"/>
    </source>
</evidence>
<reference evidence="1 2" key="1">
    <citation type="submission" date="2017-09" db="EMBL/GenBank/DDBJ databases">
        <title>Large-scale bioinformatics analysis of Bacillus genomes uncovers conserved roles of natural products in bacterial physiology.</title>
        <authorList>
            <consortium name="Agbiome Team Llc"/>
            <person name="Bleich R.M."/>
            <person name="Grubbs K.J."/>
            <person name="Santa Maria K.C."/>
            <person name="Allen S.E."/>
            <person name="Farag S."/>
            <person name="Shank E.A."/>
            <person name="Bowers A."/>
        </authorList>
    </citation>
    <scope>NUCLEOTIDE SEQUENCE [LARGE SCALE GENOMIC DNA]</scope>
    <source>
        <strain evidence="1 2">AFS022681</strain>
    </source>
</reference>
<proteinExistence type="predicted"/>
<dbReference type="AlphaFoldDB" id="A0A2A8ZU75"/>